<proteinExistence type="predicted"/>
<accession>A0ACB9NRF2</accession>
<dbReference type="EMBL" id="CM042886">
    <property type="protein sequence ID" value="KAI4339147.1"/>
    <property type="molecule type" value="Genomic_DNA"/>
</dbReference>
<protein>
    <submittedName>
        <fullName evidence="1">Uncharacterized protein</fullName>
    </submittedName>
</protein>
<comment type="caution">
    <text evidence="1">The sequence shown here is derived from an EMBL/GenBank/DDBJ whole genome shotgun (WGS) entry which is preliminary data.</text>
</comment>
<keyword evidence="2" id="KW-1185">Reference proteome</keyword>
<sequence>MAGQPPCPRPCSILIFLITSLVHFVLKPFNQISVVSQLVVRFSLPLFLRNFNGGGDNGWNDFSVIGRYTLLGEYRFPDRGVAVIKTFTTFGIMCFLFTTGVKMDPATMFHPSHTTIVIGIVICLAMILMIAPVIVTTFHLPSDSKLSKSLPFIFSANSLAGLPVISGLLSELHLLNTELSRIPIPTAMFNDLIGMTVSAVGTTLANNIGENPMNSFFSILSVLALLLLLAYVVKPVYKQTVGHHYVLGLLFLGLIVPDSDGPPQNPSYQVRKLC</sequence>
<name>A0ACB9NRF2_9MYRT</name>
<evidence type="ECO:0000313" key="2">
    <source>
        <dbReference type="Proteomes" id="UP001057402"/>
    </source>
</evidence>
<reference evidence="2" key="1">
    <citation type="journal article" date="2023" name="Front. Plant Sci.">
        <title>Chromosomal-level genome assembly of Melastoma candidum provides insights into trichome evolution.</title>
        <authorList>
            <person name="Zhong Y."/>
            <person name="Wu W."/>
            <person name="Sun C."/>
            <person name="Zou P."/>
            <person name="Liu Y."/>
            <person name="Dai S."/>
            <person name="Zhou R."/>
        </authorList>
    </citation>
    <scope>NUCLEOTIDE SEQUENCE [LARGE SCALE GENOMIC DNA]</scope>
</reference>
<gene>
    <name evidence="1" type="ORF">MLD38_024119</name>
</gene>
<dbReference type="Proteomes" id="UP001057402">
    <property type="component" value="Chromosome 7"/>
</dbReference>
<evidence type="ECO:0000313" key="1">
    <source>
        <dbReference type="EMBL" id="KAI4339147.1"/>
    </source>
</evidence>
<organism evidence="1 2">
    <name type="scientific">Melastoma candidum</name>
    <dbReference type="NCBI Taxonomy" id="119954"/>
    <lineage>
        <taxon>Eukaryota</taxon>
        <taxon>Viridiplantae</taxon>
        <taxon>Streptophyta</taxon>
        <taxon>Embryophyta</taxon>
        <taxon>Tracheophyta</taxon>
        <taxon>Spermatophyta</taxon>
        <taxon>Magnoliopsida</taxon>
        <taxon>eudicotyledons</taxon>
        <taxon>Gunneridae</taxon>
        <taxon>Pentapetalae</taxon>
        <taxon>rosids</taxon>
        <taxon>malvids</taxon>
        <taxon>Myrtales</taxon>
        <taxon>Melastomataceae</taxon>
        <taxon>Melastomatoideae</taxon>
        <taxon>Melastomateae</taxon>
        <taxon>Melastoma</taxon>
    </lineage>
</organism>